<dbReference type="PROSITE" id="PS51585">
    <property type="entry name" value="SAM_MT_TPMT"/>
    <property type="match status" value="1"/>
</dbReference>
<dbReference type="InterPro" id="IPR029063">
    <property type="entry name" value="SAM-dependent_MTases_sf"/>
</dbReference>
<dbReference type="SUPFAM" id="SSF53335">
    <property type="entry name" value="S-adenosyl-L-methionine-dependent methyltransferases"/>
    <property type="match status" value="1"/>
</dbReference>
<dbReference type="Pfam" id="PF05724">
    <property type="entry name" value="TPMT"/>
    <property type="match status" value="1"/>
</dbReference>
<name>A0A8A4TXR6_SULCO</name>
<dbReference type="GO" id="GO:0032259">
    <property type="term" value="P:methylation"/>
    <property type="evidence" value="ECO:0007669"/>
    <property type="project" value="UniProtKB-KW"/>
</dbReference>
<evidence type="ECO:0000256" key="2">
    <source>
        <dbReference type="ARBA" id="ARBA00022603"/>
    </source>
</evidence>
<organism evidence="5 6">
    <name type="scientific">Sulfidibacter corallicola</name>
    <dbReference type="NCBI Taxonomy" id="2818388"/>
    <lineage>
        <taxon>Bacteria</taxon>
        <taxon>Pseudomonadati</taxon>
        <taxon>Acidobacteriota</taxon>
        <taxon>Holophagae</taxon>
        <taxon>Acanthopleuribacterales</taxon>
        <taxon>Acanthopleuribacteraceae</taxon>
        <taxon>Sulfidibacter</taxon>
    </lineage>
</organism>
<dbReference type="GO" id="GO:0008757">
    <property type="term" value="F:S-adenosylmethionine-dependent methyltransferase activity"/>
    <property type="evidence" value="ECO:0007669"/>
    <property type="project" value="InterPro"/>
</dbReference>
<dbReference type="PANTHER" id="PTHR32183:SF6">
    <property type="entry name" value="CYSTEINE SULFINATE DESULFINASE_CYSTEINE DESULFURASE AND RELATED ENZYMES"/>
    <property type="match status" value="1"/>
</dbReference>
<dbReference type="AlphaFoldDB" id="A0A8A4TXR6"/>
<accession>A0A8A4TXR6</accession>
<evidence type="ECO:0000313" key="5">
    <source>
        <dbReference type="EMBL" id="QTD54011.1"/>
    </source>
</evidence>
<dbReference type="Proteomes" id="UP000663929">
    <property type="component" value="Chromosome"/>
</dbReference>
<keyword evidence="3" id="KW-0808">Transferase</keyword>
<evidence type="ECO:0000313" key="6">
    <source>
        <dbReference type="Proteomes" id="UP000663929"/>
    </source>
</evidence>
<evidence type="ECO:0000256" key="1">
    <source>
        <dbReference type="ARBA" id="ARBA00022553"/>
    </source>
</evidence>
<dbReference type="PANTHER" id="PTHR32183">
    <property type="match status" value="1"/>
</dbReference>
<evidence type="ECO:0000256" key="3">
    <source>
        <dbReference type="ARBA" id="ARBA00022679"/>
    </source>
</evidence>
<keyword evidence="2 5" id="KW-0489">Methyltransferase</keyword>
<dbReference type="Gene3D" id="3.40.50.150">
    <property type="entry name" value="Vaccinia Virus protein VP39"/>
    <property type="match status" value="1"/>
</dbReference>
<gene>
    <name evidence="5" type="ORF">J3U87_16315</name>
</gene>
<keyword evidence="6" id="KW-1185">Reference proteome</keyword>
<dbReference type="KEGG" id="scor:J3U87_16315"/>
<dbReference type="RefSeq" id="WP_237384110.1">
    <property type="nucleotide sequence ID" value="NZ_CP071793.1"/>
</dbReference>
<evidence type="ECO:0000256" key="4">
    <source>
        <dbReference type="ARBA" id="ARBA00022691"/>
    </source>
</evidence>
<keyword evidence="4" id="KW-0949">S-adenosyl-L-methionine</keyword>
<dbReference type="InterPro" id="IPR008854">
    <property type="entry name" value="TPMT"/>
</dbReference>
<dbReference type="EMBL" id="CP071793">
    <property type="protein sequence ID" value="QTD54011.1"/>
    <property type="molecule type" value="Genomic_DNA"/>
</dbReference>
<reference evidence="5" key="1">
    <citation type="submission" date="2021-03" db="EMBL/GenBank/DDBJ databases">
        <title>Acanthopleuribacteraceae sp. M133.</title>
        <authorList>
            <person name="Wang G."/>
        </authorList>
    </citation>
    <scope>NUCLEOTIDE SEQUENCE</scope>
    <source>
        <strain evidence="5">M133</strain>
    </source>
</reference>
<keyword evidence="1" id="KW-0597">Phosphoprotein</keyword>
<proteinExistence type="predicted"/>
<sequence length="207" mass="22986">MNGSRETTSAVPDLSASAWDKRWREKNTGWDLGGVTPALIEWVKAHPVSKSAVLVPGCGSGYDAHYLAKQGADTVALDFSPSALAHARSLHPDSRVRWLEQDVTRLAFDAAFDLVWEYTCFVALHPHQREAYLAGLARALRPGGRYLGMVFQAVPNPDQGPPFQVDPDDFRALLERVFTVERILVPAPHSIKPRRGSEIWFEVCRAP</sequence>
<protein>
    <submittedName>
        <fullName evidence="5">Methyltransferase domain-containing protein</fullName>
    </submittedName>
</protein>
<dbReference type="CDD" id="cd02440">
    <property type="entry name" value="AdoMet_MTases"/>
    <property type="match status" value="1"/>
</dbReference>